<evidence type="ECO:0000313" key="2">
    <source>
        <dbReference type="EMBL" id="BBA35132.1"/>
    </source>
</evidence>
<evidence type="ECO:0000256" key="1">
    <source>
        <dbReference type="SAM" id="SignalP"/>
    </source>
</evidence>
<dbReference type="AlphaFoldDB" id="A0A250KU75"/>
<keyword evidence="1" id="KW-0732">Signal</keyword>
<evidence type="ECO:0000313" key="3">
    <source>
        <dbReference type="Proteomes" id="UP000266313"/>
    </source>
</evidence>
<dbReference type="EMBL" id="AP017928">
    <property type="protein sequence ID" value="BBA35132.1"/>
    <property type="molecule type" value="Genomic_DNA"/>
</dbReference>
<protein>
    <recommendedName>
        <fullName evidence="4">Alginate export domain-containing protein</fullName>
    </recommendedName>
</protein>
<accession>A0A250KU75</accession>
<dbReference type="RefSeq" id="WP_119630389.1">
    <property type="nucleotide sequence ID" value="NZ_AP017928.1"/>
</dbReference>
<feature type="chain" id="PRO_5013010128" description="Alginate export domain-containing protein" evidence="1">
    <location>
        <begin position="25"/>
        <end position="426"/>
    </location>
</feature>
<keyword evidence="3" id="KW-1185">Reference proteome</keyword>
<dbReference type="OrthoDB" id="6495687at2"/>
<evidence type="ECO:0008006" key="4">
    <source>
        <dbReference type="Google" id="ProtNLM"/>
    </source>
</evidence>
<reference evidence="2 3" key="1">
    <citation type="submission" date="2016-12" db="EMBL/GenBank/DDBJ databases">
        <title>Genome sequencing of Methylocaldum marinum.</title>
        <authorList>
            <person name="Takeuchi M."/>
            <person name="Kamagata Y."/>
            <person name="Hiraoka S."/>
            <person name="Oshima K."/>
            <person name="Hattori M."/>
            <person name="Iwasaki W."/>
        </authorList>
    </citation>
    <scope>NUCLEOTIDE SEQUENCE [LARGE SCALE GENOMIC DNA]</scope>
    <source>
        <strain evidence="2 3">S8</strain>
    </source>
</reference>
<sequence>MKSTRHGAMALVLAAASFSPSTPAFDLGGVGVRGQAEAAWQYAPLRDDTPFNPDGRILDFPAHTGILGLRLSPIYGSGPFTLRGDFWGQERIRSTDGDADFYTQAAALDWNVSDNVVLSGGVDIFKWGPGYIWNPSNPFQDQELNFEDRVFSYKRNGEVYASLDWTGEDGWGASAYTLNHKSREKVYGPDNRYDWAYALRLRKQFTSSDVALTYARIGDMNFVGGSYSAAIGDKLELHGEFSVRDRRRTALPRRIDLPGGTERFYVFDRDDRREWRPQFLVGGQYTTESLVNLIVEYLYNGEAYSEREFDRLEHAAGSSTPLLDSPLGPAAGGFLGTANTLLGRMQRHYLFARISDNHLIGDLDARAFLRYGIEDQGVLLGGLLRYPVLDRAAILMGGQYYGGASGSETRDIPFGFVVYSGFALYL</sequence>
<feature type="signal peptide" evidence="1">
    <location>
        <begin position="1"/>
        <end position="24"/>
    </location>
</feature>
<gene>
    <name evidence="2" type="ORF">sS8_3189</name>
</gene>
<proteinExistence type="predicted"/>
<dbReference type="KEGG" id="mmai:sS8_3189"/>
<dbReference type="Proteomes" id="UP000266313">
    <property type="component" value="Chromosome"/>
</dbReference>
<name>A0A250KU75_9GAMM</name>
<organism evidence="2 3">
    <name type="scientific">Methylocaldum marinum</name>
    <dbReference type="NCBI Taxonomy" id="1432792"/>
    <lineage>
        <taxon>Bacteria</taxon>
        <taxon>Pseudomonadati</taxon>
        <taxon>Pseudomonadota</taxon>
        <taxon>Gammaproteobacteria</taxon>
        <taxon>Methylococcales</taxon>
        <taxon>Methylococcaceae</taxon>
        <taxon>Methylocaldum</taxon>
    </lineage>
</organism>